<keyword evidence="1" id="KW-0812">Transmembrane</keyword>
<dbReference type="Proteomes" id="UP000290288">
    <property type="component" value="Unassembled WGS sequence"/>
</dbReference>
<keyword evidence="1" id="KW-1133">Transmembrane helix</keyword>
<dbReference type="AlphaFoldDB" id="A0A4Q2DJW8"/>
<keyword evidence="1" id="KW-0472">Membrane</keyword>
<accession>A0A4Q2DJW8</accession>
<proteinExistence type="predicted"/>
<name>A0A4Q2DJW8_9AGAR</name>
<keyword evidence="3" id="KW-1185">Reference proteome</keyword>
<comment type="caution">
    <text evidence="2">The sequence shown here is derived from an EMBL/GenBank/DDBJ whole genome shotgun (WGS) entry which is preliminary data.</text>
</comment>
<feature type="transmembrane region" description="Helical" evidence="1">
    <location>
        <begin position="74"/>
        <end position="94"/>
    </location>
</feature>
<gene>
    <name evidence="2" type="ORF">EST38_g6357</name>
</gene>
<feature type="transmembrane region" description="Helical" evidence="1">
    <location>
        <begin position="36"/>
        <end position="54"/>
    </location>
</feature>
<evidence type="ECO:0000313" key="3">
    <source>
        <dbReference type="Proteomes" id="UP000290288"/>
    </source>
</evidence>
<protein>
    <submittedName>
        <fullName evidence="2">Uncharacterized protein</fullName>
    </submittedName>
</protein>
<dbReference type="EMBL" id="SDEE01000198">
    <property type="protein sequence ID" value="RXW19492.1"/>
    <property type="molecule type" value="Genomic_DNA"/>
</dbReference>
<sequence>MALGLAWAFIAYWGTIMEHESPQIAPWLFEVDIKPLLEFPALLLGMCIYVFVPGEVCEAVEPFIIRKSGLAGDLAPFMICLIPASAAMFLITFIQIAPAHFPRIHDVVDGQHSYDVENVMAMSALKRVKLVIQP</sequence>
<reference evidence="2 3" key="1">
    <citation type="submission" date="2019-01" db="EMBL/GenBank/DDBJ databases">
        <title>Draft genome sequence of Psathyrella aberdarensis IHI B618.</title>
        <authorList>
            <person name="Buettner E."/>
            <person name="Kellner H."/>
        </authorList>
    </citation>
    <scope>NUCLEOTIDE SEQUENCE [LARGE SCALE GENOMIC DNA]</scope>
    <source>
        <strain evidence="2 3">IHI B618</strain>
    </source>
</reference>
<dbReference type="OrthoDB" id="3058001at2759"/>
<organism evidence="2 3">
    <name type="scientific">Candolleomyces aberdarensis</name>
    <dbReference type="NCBI Taxonomy" id="2316362"/>
    <lineage>
        <taxon>Eukaryota</taxon>
        <taxon>Fungi</taxon>
        <taxon>Dikarya</taxon>
        <taxon>Basidiomycota</taxon>
        <taxon>Agaricomycotina</taxon>
        <taxon>Agaricomycetes</taxon>
        <taxon>Agaricomycetidae</taxon>
        <taxon>Agaricales</taxon>
        <taxon>Agaricineae</taxon>
        <taxon>Psathyrellaceae</taxon>
        <taxon>Candolleomyces</taxon>
    </lineage>
</organism>
<evidence type="ECO:0000256" key="1">
    <source>
        <dbReference type="SAM" id="Phobius"/>
    </source>
</evidence>
<evidence type="ECO:0000313" key="2">
    <source>
        <dbReference type="EMBL" id="RXW19492.1"/>
    </source>
</evidence>